<dbReference type="Ensembl" id="ENSLOCT00000009974.1">
    <property type="protein sequence ID" value="ENSLOCP00000009962.1"/>
    <property type="gene ID" value="ENSLOCG00000008205.1"/>
</dbReference>
<dbReference type="EMBL" id="AHAT01013986">
    <property type="status" value="NOT_ANNOTATED_CDS"/>
    <property type="molecule type" value="Genomic_DNA"/>
</dbReference>
<evidence type="ECO:0000313" key="4">
    <source>
        <dbReference type="Proteomes" id="UP000018468"/>
    </source>
</evidence>
<dbReference type="SUPFAM" id="SSF81872">
    <property type="entry name" value="BRCA2 helical domain"/>
    <property type="match status" value="1"/>
</dbReference>
<dbReference type="EMBL" id="AHAT01013985">
    <property type="status" value="NOT_ANNOTATED_CDS"/>
    <property type="molecule type" value="Genomic_DNA"/>
</dbReference>
<dbReference type="Pfam" id="PF09104">
    <property type="entry name" value="BRCA-2_OB3"/>
    <property type="match status" value="1"/>
</dbReference>
<reference evidence="3" key="2">
    <citation type="submission" date="2025-08" db="UniProtKB">
        <authorList>
            <consortium name="Ensembl"/>
        </authorList>
    </citation>
    <scope>IDENTIFICATION</scope>
</reference>
<dbReference type="InterPro" id="IPR015188">
    <property type="entry name" value="BRCA2_OB_3"/>
</dbReference>
<dbReference type="GeneTree" id="ENSGT00390000003602"/>
<dbReference type="InterPro" id="IPR015252">
    <property type="entry name" value="BRCA2_hlx"/>
</dbReference>
<feature type="domain" description="Tower" evidence="2">
    <location>
        <begin position="357"/>
        <end position="398"/>
    </location>
</feature>
<dbReference type="Pfam" id="PF21318">
    <property type="entry name" value="BRCA2DBD_OB2"/>
    <property type="match status" value="1"/>
</dbReference>
<dbReference type="Pfam" id="PF09169">
    <property type="entry name" value="BRCA-2_helical"/>
    <property type="match status" value="1"/>
</dbReference>
<evidence type="ECO:0000256" key="1">
    <source>
        <dbReference type="SAM" id="MobiDB-lite"/>
    </source>
</evidence>
<dbReference type="HOGENOM" id="CLU_008211_0_0_1"/>
<dbReference type="CDD" id="cd04494">
    <property type="entry name" value="BRCA2DBD_OB2"/>
    <property type="match status" value="1"/>
</dbReference>
<sequence>MIQNLDFARGMQEMRIRKKKRQTIRPLPGSLCLTKTSGVSRVSLRAAVGGKSPAQHTQQQLYVCGVNRCVLEISSENAESFRFSCRDHFGIEFFSAGNGVQLADGGCLIPDNKGTAGKEEFYRALCDTPGVDPKLISESWVYNHYRWIVWKRAAMERAFPLEMGSRCLTPEQVLLQLKYRYDLEIDNSQRSALRKIMERDDTPAKTLVLCVCRIVSMGSLQAHDTPGNKALPYAKAKTDGPVGVIEVTDGWYAIKALLDAPLTAILRKGRLAVGGKIVTHGADLIGCQDACSPLEAPEALMLKICANSTRLARWDTKLGFHRDPRPFHVPLSSLFSNGGRVGCVDVVVLRTYPIQWMEKKADGVFVFRGDRAEEREARRHNENKQKTMEALFAKIQSEFEKEQEGKKKSNRRQRFSHQEIQALQEGEELYEATESDPVCLEACLSEQQLMTLNNYRRALNERKQTKLQEEFQKAIRSAQDRENSCPERDVTPVWKLLVVDCKNLQNNTAYFLNIWRPSTEVCSLLKEGCRYKIYQLATSETKRRIGNAAVQLTAMKKTQFEQLQVPPELLCQLYASREAVSFRSLLSPRFQPVCGEVDLVGYVISITGKQGGAPVVYLVNENRDFVAVKCWVGLSQLALEDIVQPRALLAVSNVQARPSPAAAVPTAYAAELSVFSANPKETHLQAACTLLRSAAQGIECFFEAAEEKLSKLIKEDFPCQSLKDLSSIPKTPIMKPDVQRESSNLMISFILLLPSPQVPGRSPQQSLCAFEHLTPTCGKPPLHAGRSDDKGPKSLKRKRGLIYLSRIPSPPPLAPLRSPCVNKTFQPPRRCASPLAAARGKEECRSPGPAPEAGGEWVKDEELAQINTQDL</sequence>
<organism evidence="3 4">
    <name type="scientific">Lepisosteus oculatus</name>
    <name type="common">Spotted gar</name>
    <dbReference type="NCBI Taxonomy" id="7918"/>
    <lineage>
        <taxon>Eukaryota</taxon>
        <taxon>Metazoa</taxon>
        <taxon>Chordata</taxon>
        <taxon>Craniata</taxon>
        <taxon>Vertebrata</taxon>
        <taxon>Euteleostomi</taxon>
        <taxon>Actinopterygii</taxon>
        <taxon>Neopterygii</taxon>
        <taxon>Holostei</taxon>
        <taxon>Semionotiformes</taxon>
        <taxon>Lepisosteidae</taxon>
        <taxon>Lepisosteus</taxon>
    </lineage>
</organism>
<dbReference type="SUPFAM" id="SSF50249">
    <property type="entry name" value="Nucleic acid-binding proteins"/>
    <property type="match status" value="3"/>
</dbReference>
<dbReference type="PANTHER" id="PTHR11289">
    <property type="entry name" value="BREAST CANCER TYPE 2 SUSCEPTIBILITY PROTEIN BRCA2"/>
    <property type="match status" value="1"/>
</dbReference>
<dbReference type="PIRSF" id="PIRSF002397">
    <property type="entry name" value="BRCA2"/>
    <property type="match status" value="1"/>
</dbReference>
<dbReference type="Gene3D" id="2.40.50.140">
    <property type="entry name" value="Nucleic acid-binding proteins"/>
    <property type="match status" value="3"/>
</dbReference>
<dbReference type="Pfam" id="PF22687">
    <property type="entry name" value="BRCA2_TR2"/>
    <property type="match status" value="1"/>
</dbReference>
<evidence type="ECO:0000259" key="2">
    <source>
        <dbReference type="SMART" id="SM01341"/>
    </source>
</evidence>
<dbReference type="Proteomes" id="UP000018468">
    <property type="component" value="Linkage group LG3"/>
</dbReference>
<dbReference type="InterPro" id="IPR015205">
    <property type="entry name" value="Tower_dom"/>
</dbReference>
<dbReference type="Pfam" id="PF09121">
    <property type="entry name" value="Tower"/>
    <property type="match status" value="1"/>
</dbReference>
<dbReference type="FunFam" id="2.40.50.140:FF:000205">
    <property type="entry name" value="Breast cancer susceptibility protein 2"/>
    <property type="match status" value="1"/>
</dbReference>
<dbReference type="SMART" id="SM01341">
    <property type="entry name" value="Tower"/>
    <property type="match status" value="1"/>
</dbReference>
<dbReference type="InterPro" id="IPR055077">
    <property type="entry name" value="BRCA2_TR2"/>
</dbReference>
<reference evidence="3" key="3">
    <citation type="submission" date="2025-09" db="UniProtKB">
        <authorList>
            <consortium name="Ensembl"/>
        </authorList>
    </citation>
    <scope>IDENTIFICATION</scope>
</reference>
<accession>W5MNK3</accession>
<protein>
    <recommendedName>
        <fullName evidence="2">Tower domain-containing protein</fullName>
    </recommendedName>
</protein>
<dbReference type="PANTHER" id="PTHR11289:SF0">
    <property type="entry name" value="BREAST CANCER TYPE 2 SUSCEPTIBILITY PROTEIN"/>
    <property type="match status" value="1"/>
</dbReference>
<dbReference type="eggNOG" id="KOG4751">
    <property type="taxonomic scope" value="Eukaryota"/>
</dbReference>
<dbReference type="InterPro" id="IPR036315">
    <property type="entry name" value="BRCA2_hlx_sf"/>
</dbReference>
<dbReference type="STRING" id="7918.ENSLOCP00000009962"/>
<keyword evidence="4" id="KW-1185">Reference proteome</keyword>
<dbReference type="InParanoid" id="W5MNK3"/>
<evidence type="ECO:0000313" key="3">
    <source>
        <dbReference type="Ensembl" id="ENSLOCP00000009962.1"/>
    </source>
</evidence>
<dbReference type="Gene3D" id="6.10.70.10">
    <property type="match status" value="1"/>
</dbReference>
<dbReference type="GO" id="GO:0000724">
    <property type="term" value="P:double-strand break repair via homologous recombination"/>
    <property type="evidence" value="ECO:0007669"/>
    <property type="project" value="InterPro"/>
</dbReference>
<name>W5MNK3_LEPOC</name>
<dbReference type="InterPro" id="IPR012340">
    <property type="entry name" value="NA-bd_OB-fold"/>
</dbReference>
<dbReference type="InterPro" id="IPR015525">
    <property type="entry name" value="BRCA2"/>
</dbReference>
<dbReference type="OMA" id="MEWEAVE"/>
<dbReference type="AlphaFoldDB" id="W5MNK3"/>
<dbReference type="InterPro" id="IPR048262">
    <property type="entry name" value="BRCA2_OB_2_dom"/>
</dbReference>
<reference evidence="4" key="1">
    <citation type="submission" date="2011-12" db="EMBL/GenBank/DDBJ databases">
        <title>The Draft Genome of Lepisosteus oculatus.</title>
        <authorList>
            <consortium name="The Broad Institute Genome Assembly &amp; Analysis Group"/>
            <consortium name="Computational R&amp;D Group"/>
            <consortium name="and Sequencing Platform"/>
            <person name="Di Palma F."/>
            <person name="Alfoldi J."/>
            <person name="Johnson J."/>
            <person name="Berlin A."/>
            <person name="Gnerre S."/>
            <person name="Jaffe D."/>
            <person name="MacCallum I."/>
            <person name="Young S."/>
            <person name="Walker B.J."/>
            <person name="Lander E.S."/>
            <person name="Lindblad-Toh K."/>
        </authorList>
    </citation>
    <scope>NUCLEOTIDE SEQUENCE [LARGE SCALE GENOMIC DNA]</scope>
</reference>
<dbReference type="SUPFAM" id="SSF81878">
    <property type="entry name" value="BRCA2 tower domain"/>
    <property type="match status" value="1"/>
</dbReference>
<dbReference type="InterPro" id="IPR015187">
    <property type="entry name" value="BRCA2_OB_1"/>
</dbReference>
<proteinExistence type="predicted"/>
<dbReference type="CDD" id="cd04493">
    <property type="entry name" value="BRCA2DBD_OB1"/>
    <property type="match status" value="1"/>
</dbReference>
<feature type="region of interest" description="Disordered" evidence="1">
    <location>
        <begin position="832"/>
        <end position="871"/>
    </location>
</feature>
<dbReference type="Pfam" id="PF09103">
    <property type="entry name" value="BRCA-2_OB1"/>
    <property type="match status" value="1"/>
</dbReference>
<dbReference type="Bgee" id="ENSLOCG00000008205">
    <property type="expression patterns" value="Expressed in testis and 12 other cell types or tissues"/>
</dbReference>
<dbReference type="FunFam" id="2.40.50.140:FF:000544">
    <property type="entry name" value="Breast cancer 2, early onset"/>
    <property type="match status" value="1"/>
</dbReference>